<reference evidence="1 2" key="1">
    <citation type="journal article" date="2008" name="Int. J. Syst. Evol. Microbiol.">
        <title>Neptunomonas japonica sp. nov., an Osedax japonicus symbiont-like bacterium isolated from sediment adjacent to sperm whale carcasses off Kagoshima, Japan.</title>
        <authorList>
            <person name="Miyazaki M."/>
            <person name="Nogi Y."/>
            <person name="Fujiwara Y."/>
            <person name="Kawato M."/>
            <person name="Kubokawa K."/>
            <person name="Horikoshi K."/>
        </authorList>
    </citation>
    <scope>NUCLEOTIDE SEQUENCE [LARGE SCALE GENOMIC DNA]</scope>
    <source>
        <strain evidence="1 2">JAMM 1380</strain>
    </source>
</reference>
<dbReference type="KEGG" id="njp:NEJAP_1583"/>
<organism evidence="1 2">
    <name type="scientific">Neptunomonas japonica JAMM 1380</name>
    <dbReference type="NCBI Taxonomy" id="1441457"/>
    <lineage>
        <taxon>Bacteria</taxon>
        <taxon>Pseudomonadati</taxon>
        <taxon>Pseudomonadota</taxon>
        <taxon>Gammaproteobacteria</taxon>
        <taxon>Oceanospirillales</taxon>
        <taxon>Oceanospirillaceae</taxon>
        <taxon>Neptunomonas</taxon>
    </lineage>
</organism>
<proteinExistence type="predicted"/>
<name>A0A7R6SW92_9GAMM</name>
<dbReference type="Gene3D" id="1.20.1060.10">
    <property type="entry name" value="Taq DNA Polymerase, Chain T, domain 4"/>
    <property type="match status" value="1"/>
</dbReference>
<sequence>MANKAFILQRICIFAGIEFDPDSDEQVVDVLRDKFSISLPQRRSIDESLLDVASDHDVIGLIIEYRVLGKVKKNSPYIYDV</sequence>
<dbReference type="RefSeq" id="WP_201350147.1">
    <property type="nucleotide sequence ID" value="NZ_AP014546.1"/>
</dbReference>
<gene>
    <name evidence="1" type="ORF">NEJAP_1583</name>
</gene>
<dbReference type="EMBL" id="AP014546">
    <property type="protein sequence ID" value="BBB29535.1"/>
    <property type="molecule type" value="Genomic_DNA"/>
</dbReference>
<evidence type="ECO:0000313" key="2">
    <source>
        <dbReference type="Proteomes" id="UP000595332"/>
    </source>
</evidence>
<dbReference type="InterPro" id="IPR043502">
    <property type="entry name" value="DNA/RNA_pol_sf"/>
</dbReference>
<dbReference type="SUPFAM" id="SSF56672">
    <property type="entry name" value="DNA/RNA polymerases"/>
    <property type="match status" value="1"/>
</dbReference>
<dbReference type="Proteomes" id="UP000595332">
    <property type="component" value="Chromosome"/>
</dbReference>
<accession>A0A7R6SW92</accession>
<dbReference type="AlphaFoldDB" id="A0A7R6SW92"/>
<protein>
    <submittedName>
        <fullName evidence="1">Uncharacterized protein</fullName>
    </submittedName>
</protein>
<keyword evidence="2" id="KW-1185">Reference proteome</keyword>
<evidence type="ECO:0000313" key="1">
    <source>
        <dbReference type="EMBL" id="BBB29535.1"/>
    </source>
</evidence>